<proteinExistence type="predicted"/>
<sequence>MLYTSLGQVLDQKGVGQLVKMATERGRVARPNLKDDVTMTNMSEYVENMAESHPLLNSLHMLGGTTFIVLHLGKITLVLQLYWQYKYGTDFQLLLTFFTLTVIYHKTRNMLNEEYLVLS</sequence>
<keyword evidence="2" id="KW-1185">Reference proteome</keyword>
<organism evidence="1 2">
    <name type="scientific">Heracleum sosnowskyi</name>
    <dbReference type="NCBI Taxonomy" id="360622"/>
    <lineage>
        <taxon>Eukaryota</taxon>
        <taxon>Viridiplantae</taxon>
        <taxon>Streptophyta</taxon>
        <taxon>Embryophyta</taxon>
        <taxon>Tracheophyta</taxon>
        <taxon>Spermatophyta</taxon>
        <taxon>Magnoliopsida</taxon>
        <taxon>eudicotyledons</taxon>
        <taxon>Gunneridae</taxon>
        <taxon>Pentapetalae</taxon>
        <taxon>asterids</taxon>
        <taxon>campanulids</taxon>
        <taxon>Apiales</taxon>
        <taxon>Apiaceae</taxon>
        <taxon>Apioideae</taxon>
        <taxon>apioid superclade</taxon>
        <taxon>Tordylieae</taxon>
        <taxon>Tordyliinae</taxon>
        <taxon>Heracleum</taxon>
    </lineage>
</organism>
<dbReference type="AlphaFoldDB" id="A0AAD8IXH5"/>
<gene>
    <name evidence="1" type="ORF">POM88_012482</name>
</gene>
<accession>A0AAD8IXH5</accession>
<dbReference type="Proteomes" id="UP001237642">
    <property type="component" value="Unassembled WGS sequence"/>
</dbReference>
<evidence type="ECO:0000313" key="1">
    <source>
        <dbReference type="EMBL" id="KAK1393426.1"/>
    </source>
</evidence>
<comment type="caution">
    <text evidence="1">The sequence shown here is derived from an EMBL/GenBank/DDBJ whole genome shotgun (WGS) entry which is preliminary data.</text>
</comment>
<dbReference type="EMBL" id="JAUIZM010000003">
    <property type="protein sequence ID" value="KAK1393426.1"/>
    <property type="molecule type" value="Genomic_DNA"/>
</dbReference>
<reference evidence="1" key="1">
    <citation type="submission" date="2023-02" db="EMBL/GenBank/DDBJ databases">
        <title>Genome of toxic invasive species Heracleum sosnowskyi carries increased number of genes despite the absence of recent whole-genome duplications.</title>
        <authorList>
            <person name="Schelkunov M."/>
            <person name="Shtratnikova V."/>
            <person name="Makarenko M."/>
            <person name="Klepikova A."/>
            <person name="Omelchenko D."/>
            <person name="Novikova G."/>
            <person name="Obukhova E."/>
            <person name="Bogdanov V."/>
            <person name="Penin A."/>
            <person name="Logacheva M."/>
        </authorList>
    </citation>
    <scope>NUCLEOTIDE SEQUENCE</scope>
    <source>
        <strain evidence="1">Hsosn_3</strain>
        <tissue evidence="1">Leaf</tissue>
    </source>
</reference>
<reference evidence="1" key="2">
    <citation type="submission" date="2023-05" db="EMBL/GenBank/DDBJ databases">
        <authorList>
            <person name="Schelkunov M.I."/>
        </authorList>
    </citation>
    <scope>NUCLEOTIDE SEQUENCE</scope>
    <source>
        <strain evidence="1">Hsosn_3</strain>
        <tissue evidence="1">Leaf</tissue>
    </source>
</reference>
<name>A0AAD8IXH5_9APIA</name>
<evidence type="ECO:0000313" key="2">
    <source>
        <dbReference type="Proteomes" id="UP001237642"/>
    </source>
</evidence>
<protein>
    <submittedName>
        <fullName evidence="1">Uncharacterized protein</fullName>
    </submittedName>
</protein>